<dbReference type="Pfam" id="PF01522">
    <property type="entry name" value="Polysacc_deac_1"/>
    <property type="match status" value="1"/>
</dbReference>
<sequence length="213" mass="23720">MPPIPAARAKADCRVHRCVALTFDDGPVPGTARLLDILRDKGVRATFFVLGSQVAAYPGLLRREFAEGHEIGNHSYTHADLHQMSRAGAGSEMDRTQQAVRRVTGRTPVLFRPPYGATDAQVAAVARRNHLAQIMWAVDPFDWQDRDPDVVERRVVKETRRGAIILLHDIHETTVAAVPGIIEALDRKGYVFVTVSELYGGRPLVPGRRYPRR</sequence>
<dbReference type="InterPro" id="IPR011330">
    <property type="entry name" value="Glyco_hydro/deAcase_b/a-brl"/>
</dbReference>
<dbReference type="InterPro" id="IPR050248">
    <property type="entry name" value="Polysacc_deacetylase_ArnD"/>
</dbReference>
<dbReference type="SUPFAM" id="SSF88713">
    <property type="entry name" value="Glycoside hydrolase/deacetylase"/>
    <property type="match status" value="1"/>
</dbReference>
<dbReference type="Proteomes" id="UP000805614">
    <property type="component" value="Unassembled WGS sequence"/>
</dbReference>
<dbReference type="PANTHER" id="PTHR10587">
    <property type="entry name" value="GLYCOSYL TRANSFERASE-RELATED"/>
    <property type="match status" value="1"/>
</dbReference>
<keyword evidence="2" id="KW-0378">Hydrolase</keyword>
<protein>
    <submittedName>
        <fullName evidence="4">Polysaccharide deacetylase family protein</fullName>
    </submittedName>
</protein>
<dbReference type="Gene3D" id="3.20.20.370">
    <property type="entry name" value="Glycoside hydrolase/deacetylase"/>
    <property type="match status" value="1"/>
</dbReference>
<evidence type="ECO:0000313" key="5">
    <source>
        <dbReference type="Proteomes" id="UP000805614"/>
    </source>
</evidence>
<dbReference type="InterPro" id="IPR002509">
    <property type="entry name" value="NODB_dom"/>
</dbReference>
<organism evidence="4 5">
    <name type="scientific">Actinomadura alba</name>
    <dbReference type="NCBI Taxonomy" id="406431"/>
    <lineage>
        <taxon>Bacteria</taxon>
        <taxon>Bacillati</taxon>
        <taxon>Actinomycetota</taxon>
        <taxon>Actinomycetes</taxon>
        <taxon>Streptosporangiales</taxon>
        <taxon>Thermomonosporaceae</taxon>
        <taxon>Actinomadura</taxon>
    </lineage>
</organism>
<name>A0ABR7LUQ4_9ACTN</name>
<evidence type="ECO:0000313" key="4">
    <source>
        <dbReference type="EMBL" id="MBC6468571.1"/>
    </source>
</evidence>
<gene>
    <name evidence="4" type="ORF">HKK74_24185</name>
</gene>
<evidence type="ECO:0000256" key="1">
    <source>
        <dbReference type="ARBA" id="ARBA00022723"/>
    </source>
</evidence>
<dbReference type="EMBL" id="JABVEC010000019">
    <property type="protein sequence ID" value="MBC6468571.1"/>
    <property type="molecule type" value="Genomic_DNA"/>
</dbReference>
<accession>A0ABR7LUQ4</accession>
<evidence type="ECO:0000259" key="3">
    <source>
        <dbReference type="PROSITE" id="PS51677"/>
    </source>
</evidence>
<feature type="domain" description="NodB homology" evidence="3">
    <location>
        <begin position="17"/>
        <end position="193"/>
    </location>
</feature>
<keyword evidence="1" id="KW-0479">Metal-binding</keyword>
<comment type="caution">
    <text evidence="4">The sequence shown here is derived from an EMBL/GenBank/DDBJ whole genome shotgun (WGS) entry which is preliminary data.</text>
</comment>
<dbReference type="CDD" id="cd10917">
    <property type="entry name" value="CE4_NodB_like_6s_7s"/>
    <property type="match status" value="1"/>
</dbReference>
<evidence type="ECO:0000256" key="2">
    <source>
        <dbReference type="ARBA" id="ARBA00022801"/>
    </source>
</evidence>
<reference evidence="4 5" key="1">
    <citation type="submission" date="2020-06" db="EMBL/GenBank/DDBJ databases">
        <title>Actinomadura xiongansis sp. nov., isolated from soil of Baiyangdian.</title>
        <authorList>
            <person name="Zhang X."/>
        </authorList>
    </citation>
    <scope>NUCLEOTIDE SEQUENCE [LARGE SCALE GENOMIC DNA]</scope>
    <source>
        <strain evidence="4 5">HBUM206468</strain>
    </source>
</reference>
<dbReference type="PANTHER" id="PTHR10587:SF133">
    <property type="entry name" value="CHITIN DEACETYLASE 1-RELATED"/>
    <property type="match status" value="1"/>
</dbReference>
<dbReference type="PROSITE" id="PS51677">
    <property type="entry name" value="NODB"/>
    <property type="match status" value="1"/>
</dbReference>
<keyword evidence="5" id="KW-1185">Reference proteome</keyword>
<proteinExistence type="predicted"/>